<dbReference type="SFLD" id="SFLDG01129">
    <property type="entry name" value="C1.5:_HAD__Beta-PGM__Phosphata"/>
    <property type="match status" value="1"/>
</dbReference>
<evidence type="ECO:0000256" key="1">
    <source>
        <dbReference type="ARBA" id="ARBA00001946"/>
    </source>
</evidence>
<evidence type="ECO:0000313" key="6">
    <source>
        <dbReference type="Proteomes" id="UP000232928"/>
    </source>
</evidence>
<evidence type="ECO:0000313" key="5">
    <source>
        <dbReference type="EMBL" id="PKD15737.1"/>
    </source>
</evidence>
<dbReference type="PANTHER" id="PTHR46470">
    <property type="entry name" value="N-ACYLNEURAMINATE-9-PHOSPHATASE"/>
    <property type="match status" value="1"/>
</dbReference>
<reference evidence="5 6" key="1">
    <citation type="submission" date="2017-12" db="EMBL/GenBank/DDBJ databases">
        <title>Bifidobacterium longum APC/DPC strains.</title>
        <authorList>
            <person name="Arboleya S."/>
        </authorList>
    </citation>
    <scope>NUCLEOTIDE SEQUENCE [LARGE SCALE GENOMIC DNA]</scope>
    <source>
        <strain evidence="5 6">APC1461</strain>
    </source>
</reference>
<dbReference type="InterPro" id="IPR006439">
    <property type="entry name" value="HAD-SF_hydro_IA"/>
</dbReference>
<dbReference type="EMBL" id="PJEG01000001">
    <property type="protein sequence ID" value="PKD15737.1"/>
    <property type="molecule type" value="Genomic_DNA"/>
</dbReference>
<gene>
    <name evidence="5" type="ORF">APC1461_0034</name>
</gene>
<dbReference type="InterPro" id="IPR023214">
    <property type="entry name" value="HAD_sf"/>
</dbReference>
<keyword evidence="2" id="KW-0479">Metal-binding</keyword>
<dbReference type="NCBIfam" id="TIGR01549">
    <property type="entry name" value="HAD-SF-IA-v1"/>
    <property type="match status" value="1"/>
</dbReference>
<dbReference type="SUPFAM" id="SSF56784">
    <property type="entry name" value="HAD-like"/>
    <property type="match status" value="1"/>
</dbReference>
<protein>
    <submittedName>
        <fullName evidence="5">Halo acid dehalogenase-like hydrolase</fullName>
    </submittedName>
</protein>
<comment type="caution">
    <text evidence="5">The sequence shown here is derived from an EMBL/GenBank/DDBJ whole genome shotgun (WGS) entry which is preliminary data.</text>
</comment>
<dbReference type="NCBIfam" id="TIGR01509">
    <property type="entry name" value="HAD-SF-IA-v3"/>
    <property type="match status" value="1"/>
</dbReference>
<proteinExistence type="predicted"/>
<dbReference type="AlphaFoldDB" id="A0A2N0TLW9"/>
<evidence type="ECO:0000256" key="3">
    <source>
        <dbReference type="ARBA" id="ARBA00022801"/>
    </source>
</evidence>
<dbReference type="InterPro" id="IPR036412">
    <property type="entry name" value="HAD-like_sf"/>
</dbReference>
<evidence type="ECO:0000256" key="2">
    <source>
        <dbReference type="ARBA" id="ARBA00022723"/>
    </source>
</evidence>
<dbReference type="GO" id="GO:0016791">
    <property type="term" value="F:phosphatase activity"/>
    <property type="evidence" value="ECO:0007669"/>
    <property type="project" value="TreeGrafter"/>
</dbReference>
<dbReference type="GO" id="GO:0046872">
    <property type="term" value="F:metal ion binding"/>
    <property type="evidence" value="ECO:0007669"/>
    <property type="project" value="UniProtKB-KW"/>
</dbReference>
<evidence type="ECO:0000256" key="4">
    <source>
        <dbReference type="ARBA" id="ARBA00022842"/>
    </source>
</evidence>
<comment type="cofactor">
    <cofactor evidence="1">
        <name>Mg(2+)</name>
        <dbReference type="ChEBI" id="CHEBI:18420"/>
    </cofactor>
</comment>
<dbReference type="Proteomes" id="UP000232928">
    <property type="component" value="Unassembled WGS sequence"/>
</dbReference>
<dbReference type="InterPro" id="IPR051400">
    <property type="entry name" value="HAD-like_hydrolase"/>
</dbReference>
<name>A0A2N0TLW9_BIFLN</name>
<dbReference type="PANTHER" id="PTHR46470:SF2">
    <property type="entry name" value="GLYCERALDEHYDE 3-PHOSPHATE PHOSPHATASE"/>
    <property type="match status" value="1"/>
</dbReference>
<accession>A0A2N0TLW9</accession>
<dbReference type="SFLD" id="SFLDS00003">
    <property type="entry name" value="Haloacid_Dehalogenase"/>
    <property type="match status" value="1"/>
</dbReference>
<dbReference type="RefSeq" id="WP_101027266.1">
    <property type="nucleotide sequence ID" value="NZ_JAIZGW010000001.1"/>
</dbReference>
<dbReference type="Gene3D" id="3.40.50.1000">
    <property type="entry name" value="HAD superfamily/HAD-like"/>
    <property type="match status" value="1"/>
</dbReference>
<dbReference type="GO" id="GO:0044281">
    <property type="term" value="P:small molecule metabolic process"/>
    <property type="evidence" value="ECO:0007669"/>
    <property type="project" value="UniProtKB-ARBA"/>
</dbReference>
<sequence length="267" mass="29724">MTRRYDTVCFDLYGTLVDIRTDEYDKAAWEKLRAFLNDSGMGVHYVDQWFLRDLLEQSLIREQARAAERVRAAGISDCADEDLEPDRAEGFRSLFAVAAPQGRADAVWQAQADEMAARAAWEFRKATIRHIGLYPGAQELLRRLRRSGFTTVLVTNAQACYTAPELEMLGLDALFDQIVISSEESLKKPRPEIFQRALARVGGVPERAVMVGNDERCDILGARAAGMDGVYICSGISPQTDPERSEAAVLSLDHPDYDALTAFLLGD</sequence>
<keyword evidence="4" id="KW-0460">Magnesium</keyword>
<keyword evidence="3 5" id="KW-0378">Hydrolase</keyword>
<dbReference type="Pfam" id="PF00702">
    <property type="entry name" value="Hydrolase"/>
    <property type="match status" value="1"/>
</dbReference>
<organism evidence="5 6">
    <name type="scientific">Bifidobacterium longum</name>
    <dbReference type="NCBI Taxonomy" id="216816"/>
    <lineage>
        <taxon>Bacteria</taxon>
        <taxon>Bacillati</taxon>
        <taxon>Actinomycetota</taxon>
        <taxon>Actinomycetes</taxon>
        <taxon>Bifidobacteriales</taxon>
        <taxon>Bifidobacteriaceae</taxon>
        <taxon>Bifidobacterium</taxon>
    </lineage>
</organism>